<gene>
    <name evidence="1" type="ORF">B4U80_10610</name>
</gene>
<name>A0A443RWP6_9ACAR</name>
<dbReference type="STRING" id="299467.A0A443RWP6"/>
<organism evidence="1 2">
    <name type="scientific">Leptotrombidium deliense</name>
    <dbReference type="NCBI Taxonomy" id="299467"/>
    <lineage>
        <taxon>Eukaryota</taxon>
        <taxon>Metazoa</taxon>
        <taxon>Ecdysozoa</taxon>
        <taxon>Arthropoda</taxon>
        <taxon>Chelicerata</taxon>
        <taxon>Arachnida</taxon>
        <taxon>Acari</taxon>
        <taxon>Acariformes</taxon>
        <taxon>Trombidiformes</taxon>
        <taxon>Prostigmata</taxon>
        <taxon>Anystina</taxon>
        <taxon>Parasitengona</taxon>
        <taxon>Trombiculoidea</taxon>
        <taxon>Trombiculidae</taxon>
        <taxon>Leptotrombidium</taxon>
    </lineage>
</organism>
<evidence type="ECO:0000313" key="1">
    <source>
        <dbReference type="EMBL" id="RWS19796.1"/>
    </source>
</evidence>
<dbReference type="EMBL" id="NCKV01022645">
    <property type="protein sequence ID" value="RWS19796.1"/>
    <property type="molecule type" value="Genomic_DNA"/>
</dbReference>
<proteinExistence type="predicted"/>
<dbReference type="Proteomes" id="UP000288716">
    <property type="component" value="Unassembled WGS sequence"/>
</dbReference>
<dbReference type="VEuPathDB" id="VectorBase:LDEU012244"/>
<dbReference type="AlphaFoldDB" id="A0A443RWP6"/>
<comment type="caution">
    <text evidence="1">The sequence shown here is derived from an EMBL/GenBank/DDBJ whole genome shotgun (WGS) entry which is preliminary data.</text>
</comment>
<evidence type="ECO:0000313" key="2">
    <source>
        <dbReference type="Proteomes" id="UP000288716"/>
    </source>
</evidence>
<keyword evidence="2" id="KW-1185">Reference proteome</keyword>
<dbReference type="OrthoDB" id="6494549at2759"/>
<sequence length="160" mass="18253">MDEVPVWLDMLNNKTYNKKGAQNVPLKTTGNEYLRFTVALATLSDGRKCKPMMKKRCKVIICTRRSCNCCRTGIYQQSLDERLETRCGKTKTLLLMDSKSAHLSEDLKSSYSKWYNTDIVPGGMTSLIQPADVMYNKSFKCNTKRNGHPGSRWKTKIMPA</sequence>
<accession>A0A443RWP6</accession>
<protein>
    <submittedName>
        <fullName evidence="1">Pogo transposable element with KRAB domain-like protein</fullName>
    </submittedName>
</protein>
<reference evidence="1 2" key="1">
    <citation type="journal article" date="2018" name="Gigascience">
        <title>Genomes of trombidid mites reveal novel predicted allergens and laterally-transferred genes associated with secondary metabolism.</title>
        <authorList>
            <person name="Dong X."/>
            <person name="Chaisiri K."/>
            <person name="Xia D."/>
            <person name="Armstrong S.D."/>
            <person name="Fang Y."/>
            <person name="Donnelly M.J."/>
            <person name="Kadowaki T."/>
            <person name="McGarry J.W."/>
            <person name="Darby A.C."/>
            <person name="Makepeace B.L."/>
        </authorList>
    </citation>
    <scope>NUCLEOTIDE SEQUENCE [LARGE SCALE GENOMIC DNA]</scope>
    <source>
        <strain evidence="1">UoL-UT</strain>
    </source>
</reference>